<dbReference type="Proteomes" id="UP000676336">
    <property type="component" value="Unassembled WGS sequence"/>
</dbReference>
<sequence length="62" mass="7102">DSDTDSFIVPHGHLSDDELNEDEQQQSTSTKQAREAAKTHVWDKKVARLNHQRELKPLFGCI</sequence>
<organism evidence="2 3">
    <name type="scientific">Rotaria magnacalcarata</name>
    <dbReference type="NCBI Taxonomy" id="392030"/>
    <lineage>
        <taxon>Eukaryota</taxon>
        <taxon>Metazoa</taxon>
        <taxon>Spiralia</taxon>
        <taxon>Gnathifera</taxon>
        <taxon>Rotifera</taxon>
        <taxon>Eurotatoria</taxon>
        <taxon>Bdelloidea</taxon>
        <taxon>Philodinida</taxon>
        <taxon>Philodinidae</taxon>
        <taxon>Rotaria</taxon>
    </lineage>
</organism>
<dbReference type="AlphaFoldDB" id="A0A8S2XUX5"/>
<evidence type="ECO:0000313" key="3">
    <source>
        <dbReference type="Proteomes" id="UP000676336"/>
    </source>
</evidence>
<name>A0A8S2XUX5_9BILA</name>
<protein>
    <submittedName>
        <fullName evidence="2">Uncharacterized protein</fullName>
    </submittedName>
</protein>
<feature type="non-terminal residue" evidence="2">
    <location>
        <position position="62"/>
    </location>
</feature>
<feature type="non-terminal residue" evidence="2">
    <location>
        <position position="1"/>
    </location>
</feature>
<comment type="caution">
    <text evidence="2">The sequence shown here is derived from an EMBL/GenBank/DDBJ whole genome shotgun (WGS) entry which is preliminary data.</text>
</comment>
<evidence type="ECO:0000313" key="2">
    <source>
        <dbReference type="EMBL" id="CAF4515601.1"/>
    </source>
</evidence>
<evidence type="ECO:0000256" key="1">
    <source>
        <dbReference type="SAM" id="MobiDB-lite"/>
    </source>
</evidence>
<accession>A0A8S2XUX5</accession>
<dbReference type="EMBL" id="CAJOBI010085176">
    <property type="protein sequence ID" value="CAF4515601.1"/>
    <property type="molecule type" value="Genomic_DNA"/>
</dbReference>
<proteinExistence type="predicted"/>
<gene>
    <name evidence="2" type="ORF">SMN809_LOCUS35568</name>
</gene>
<feature type="region of interest" description="Disordered" evidence="1">
    <location>
        <begin position="1"/>
        <end position="39"/>
    </location>
</feature>
<reference evidence="2" key="1">
    <citation type="submission" date="2021-02" db="EMBL/GenBank/DDBJ databases">
        <authorList>
            <person name="Nowell W R."/>
        </authorList>
    </citation>
    <scope>NUCLEOTIDE SEQUENCE</scope>
</reference>